<organism evidence="2 3">
    <name type="scientific">Cryobacterium lactosi</name>
    <dbReference type="NCBI Taxonomy" id="1259202"/>
    <lineage>
        <taxon>Bacteria</taxon>
        <taxon>Bacillati</taxon>
        <taxon>Actinomycetota</taxon>
        <taxon>Actinomycetes</taxon>
        <taxon>Micrococcales</taxon>
        <taxon>Microbacteriaceae</taxon>
        <taxon>Cryobacterium</taxon>
    </lineage>
</organism>
<dbReference type="Gene3D" id="3.20.100.30">
    <property type="entry name" value="VTC, catalytic tunnel domain"/>
    <property type="match status" value="1"/>
</dbReference>
<proteinExistence type="predicted"/>
<evidence type="ECO:0000313" key="3">
    <source>
        <dbReference type="Proteomes" id="UP000298468"/>
    </source>
</evidence>
<gene>
    <name evidence="2" type="ORF">E3T61_15545</name>
</gene>
<dbReference type="OrthoDB" id="148766at2"/>
<dbReference type="EMBL" id="SOHM01000031">
    <property type="protein sequence ID" value="TFD87377.1"/>
    <property type="molecule type" value="Genomic_DNA"/>
</dbReference>
<name>A0A4R9BMI6_9MICO</name>
<comment type="caution">
    <text evidence="2">The sequence shown here is derived from an EMBL/GenBank/DDBJ whole genome shotgun (WGS) entry which is preliminary data.</text>
</comment>
<keyword evidence="3" id="KW-1185">Reference proteome</keyword>
<accession>A0A4R9BMI6</accession>
<sequence length="271" mass="29965">MSAVSTAPVPVVDVPLPGLATIDLAELTERAGLLTRVDRKYVLPRSGLHAVLDDLDPSVRVLDIDGVRSSAYESVYFDTPRLTSFLMAAHPRRRRFKIRTRTYVDSAQSYLEVKTRGGRGATVKDRLPYALDDRATLTTEGRQYADYVLDEADIEGAKGQDLVPTLMTRYLRTTLFVPESSSRATIDTGLSWAMLPAGRRAAPATPESRLDRPQLVIVETKSGARASAVDRILWAHGHRPATISKYGTGMAALRGDLPANKWAPVLRRYFR</sequence>
<dbReference type="InterPro" id="IPR018966">
    <property type="entry name" value="VTC_domain"/>
</dbReference>
<protein>
    <submittedName>
        <fullName evidence="2">Polyphosphate polymerase domain-containing protein</fullName>
    </submittedName>
</protein>
<dbReference type="AlphaFoldDB" id="A0A4R9BMI6"/>
<evidence type="ECO:0000259" key="1">
    <source>
        <dbReference type="Pfam" id="PF09359"/>
    </source>
</evidence>
<dbReference type="GO" id="GO:0006799">
    <property type="term" value="P:polyphosphate biosynthetic process"/>
    <property type="evidence" value="ECO:0007669"/>
    <property type="project" value="UniProtKB-ARBA"/>
</dbReference>
<feature type="domain" description="VTC" evidence="1">
    <location>
        <begin position="36"/>
        <end position="253"/>
    </location>
</feature>
<reference evidence="2 3" key="1">
    <citation type="submission" date="2019-03" db="EMBL/GenBank/DDBJ databases">
        <title>Genomics of glacier-inhabiting Cryobacterium strains.</title>
        <authorList>
            <person name="Liu Q."/>
            <person name="Xin Y.-H."/>
        </authorList>
    </citation>
    <scope>NUCLEOTIDE SEQUENCE [LARGE SCALE GENOMIC DNA]</scope>
    <source>
        <strain evidence="2 3">Sr59</strain>
    </source>
</reference>
<dbReference type="Proteomes" id="UP000298468">
    <property type="component" value="Unassembled WGS sequence"/>
</dbReference>
<evidence type="ECO:0000313" key="2">
    <source>
        <dbReference type="EMBL" id="TFD87377.1"/>
    </source>
</evidence>
<dbReference type="CDD" id="cd07750">
    <property type="entry name" value="PolyPPase_VTC_like"/>
    <property type="match status" value="1"/>
</dbReference>
<dbReference type="InterPro" id="IPR042267">
    <property type="entry name" value="VTC_sf"/>
</dbReference>
<dbReference type="Pfam" id="PF09359">
    <property type="entry name" value="VTC"/>
    <property type="match status" value="1"/>
</dbReference>